<feature type="chain" id="PRO_5031564773" evidence="2">
    <location>
        <begin position="23"/>
        <end position="383"/>
    </location>
</feature>
<sequence length="383" mass="43334">MTGNILYLILLFIILVPSIVFSSQYVKVRQNTFNEQNQFVLELMSNIQALSKAEYFNVSLPASYANNLCSKHIEMYKDALATNMTNWGLQMLDSTTKLPDGFLQGNLVHLGNFDECLKISVPETEFGPFKGQHCLLTFSKSLGTTQSQARVALLGELKLRWSLCIPSSCKADDLQVRLDALLLILQLPIRATVQNEDCHIARKTPFNAADLVTIAVLVFFIVLVGLSTTYDVLHRKSECRRDIYLSFSAMTNGRRLFSCSTSVDTLPALHGIRFLSIAWIVLDHQYLVYSAAPLSNAIILKEHISDWTRMYLFNGTVSVDTFLLLSGFLLSYLFLKAMKNKALVLMLKIINRATFTCRHMRDLYLGSWDSSWVTSSTRLEKDH</sequence>
<gene>
    <name evidence="4" type="ORF">TCMB3V08_LOCUS9471</name>
</gene>
<evidence type="ECO:0000256" key="2">
    <source>
        <dbReference type="SAM" id="SignalP"/>
    </source>
</evidence>
<feature type="transmembrane region" description="Helical" evidence="1">
    <location>
        <begin position="311"/>
        <end position="335"/>
    </location>
</feature>
<organism evidence="4">
    <name type="scientific">Timema californicum</name>
    <name type="common">California timema</name>
    <name type="synonym">Walking stick</name>
    <dbReference type="NCBI Taxonomy" id="61474"/>
    <lineage>
        <taxon>Eukaryota</taxon>
        <taxon>Metazoa</taxon>
        <taxon>Ecdysozoa</taxon>
        <taxon>Arthropoda</taxon>
        <taxon>Hexapoda</taxon>
        <taxon>Insecta</taxon>
        <taxon>Pterygota</taxon>
        <taxon>Neoptera</taxon>
        <taxon>Polyneoptera</taxon>
        <taxon>Phasmatodea</taxon>
        <taxon>Timematodea</taxon>
        <taxon>Timematoidea</taxon>
        <taxon>Timematidae</taxon>
        <taxon>Timema</taxon>
    </lineage>
</organism>
<feature type="transmembrane region" description="Helical" evidence="1">
    <location>
        <begin position="211"/>
        <end position="233"/>
    </location>
</feature>
<dbReference type="AlphaFoldDB" id="A0A7R9JD47"/>
<keyword evidence="1" id="KW-0812">Transmembrane</keyword>
<accession>A0A7R9JD47</accession>
<dbReference type="Pfam" id="PF20146">
    <property type="entry name" value="NRF"/>
    <property type="match status" value="1"/>
</dbReference>
<protein>
    <submittedName>
        <fullName evidence="4">(California timema) hypothetical protein</fullName>
    </submittedName>
</protein>
<keyword evidence="2" id="KW-0732">Signal</keyword>
<proteinExistence type="predicted"/>
<feature type="domain" description="Nose resistant-to-fluoxetine protein N-terminal" evidence="3">
    <location>
        <begin position="66"/>
        <end position="196"/>
    </location>
</feature>
<feature type="signal peptide" evidence="2">
    <location>
        <begin position="1"/>
        <end position="22"/>
    </location>
</feature>
<dbReference type="InterPro" id="IPR052728">
    <property type="entry name" value="O2_lipid_transport_reg"/>
</dbReference>
<evidence type="ECO:0000256" key="1">
    <source>
        <dbReference type="SAM" id="Phobius"/>
    </source>
</evidence>
<reference evidence="4" key="1">
    <citation type="submission" date="2020-11" db="EMBL/GenBank/DDBJ databases">
        <authorList>
            <person name="Tran Van P."/>
        </authorList>
    </citation>
    <scope>NUCLEOTIDE SEQUENCE</scope>
</reference>
<dbReference type="PANTHER" id="PTHR11161:SF0">
    <property type="entry name" value="O-ACYLTRANSFERASE LIKE PROTEIN"/>
    <property type="match status" value="1"/>
</dbReference>
<evidence type="ECO:0000259" key="3">
    <source>
        <dbReference type="SMART" id="SM00703"/>
    </source>
</evidence>
<name>A0A7R9JD47_TIMCA</name>
<keyword evidence="1" id="KW-0472">Membrane</keyword>
<dbReference type="SMART" id="SM00703">
    <property type="entry name" value="NRF"/>
    <property type="match status" value="1"/>
</dbReference>
<dbReference type="InterPro" id="IPR006621">
    <property type="entry name" value="Nose-resist-to-fluoxetine_N"/>
</dbReference>
<dbReference type="EMBL" id="OE184831">
    <property type="protein sequence ID" value="CAD7576911.1"/>
    <property type="molecule type" value="Genomic_DNA"/>
</dbReference>
<keyword evidence="1" id="KW-1133">Transmembrane helix</keyword>
<dbReference type="PANTHER" id="PTHR11161">
    <property type="entry name" value="O-ACYLTRANSFERASE"/>
    <property type="match status" value="1"/>
</dbReference>
<evidence type="ECO:0000313" key="4">
    <source>
        <dbReference type="EMBL" id="CAD7576911.1"/>
    </source>
</evidence>